<feature type="region of interest" description="Disordered" evidence="1">
    <location>
        <begin position="1"/>
        <end position="61"/>
    </location>
</feature>
<dbReference type="RefSeq" id="WP_110096121.1">
    <property type="nucleotide sequence ID" value="NZ_NKUE01000034.1"/>
</dbReference>
<keyword evidence="3" id="KW-1185">Reference proteome</keyword>
<proteinExistence type="predicted"/>
<dbReference type="OrthoDB" id="7280660at2"/>
<protein>
    <submittedName>
        <fullName evidence="2">Uncharacterized protein</fullName>
    </submittedName>
</protein>
<evidence type="ECO:0000313" key="3">
    <source>
        <dbReference type="Proteomes" id="UP000237344"/>
    </source>
</evidence>
<dbReference type="EMBL" id="POTC01000046">
    <property type="protein sequence ID" value="POF61793.1"/>
    <property type="molecule type" value="Genomic_DNA"/>
</dbReference>
<sequence length="186" mass="20281">MTRSRRNETGELPLDLPLSHPPAVPRDTGPAPTKRKARQPNTPPAGQEDLFARPLPPVATPPRRVTHLDAAEVGLSFVPLRQFGPADAADGFFYIVTTARQADSMLANGIDISPRAPMPLTERPGVMAWYTDLSEDMDAIADEGGVAILRLRRFMVNDLVENDPDHTRAYGVPCYFLTGVARSAPI</sequence>
<comment type="caution">
    <text evidence="2">The sequence shown here is derived from an EMBL/GenBank/DDBJ whole genome shotgun (WGS) entry which is preliminary data.</text>
</comment>
<accession>A0A2S3VZS1</accession>
<organism evidence="2 3">
    <name type="scientific">Novacetimonas maltaceti</name>
    <dbReference type="NCBI Taxonomy" id="1203393"/>
    <lineage>
        <taxon>Bacteria</taxon>
        <taxon>Pseudomonadati</taxon>
        <taxon>Pseudomonadota</taxon>
        <taxon>Alphaproteobacteria</taxon>
        <taxon>Acetobacterales</taxon>
        <taxon>Acetobacteraceae</taxon>
        <taxon>Novacetimonas</taxon>
    </lineage>
</organism>
<dbReference type="AlphaFoldDB" id="A0A2S3VZS1"/>
<gene>
    <name evidence="2" type="ORF">KMAL_25980</name>
</gene>
<evidence type="ECO:0000313" key="2">
    <source>
        <dbReference type="EMBL" id="POF61793.1"/>
    </source>
</evidence>
<dbReference type="Proteomes" id="UP000237344">
    <property type="component" value="Unassembled WGS sequence"/>
</dbReference>
<reference evidence="2 3" key="1">
    <citation type="submission" date="2018-01" db="EMBL/GenBank/DDBJ databases">
        <title>Draft Genome Sequence of Komagataeibacter maltaceti LMG 1529, a Vinegar Producing Acetic Acid Bacterium Isolated from Malt Vinegar Brewery Acetifiers.</title>
        <authorList>
            <person name="Zhang Q."/>
            <person name="Hollensteiner J."/>
            <person name="Poehlein A."/>
            <person name="Daniel R."/>
        </authorList>
    </citation>
    <scope>NUCLEOTIDE SEQUENCE [LARGE SCALE GENOMIC DNA]</scope>
    <source>
        <strain evidence="2 3">LMG 1529</strain>
    </source>
</reference>
<evidence type="ECO:0000256" key="1">
    <source>
        <dbReference type="SAM" id="MobiDB-lite"/>
    </source>
</evidence>
<name>A0A2S3VZS1_9PROT</name>